<feature type="transmembrane region" description="Helical" evidence="1">
    <location>
        <begin position="20"/>
        <end position="37"/>
    </location>
</feature>
<sequence length="105" mass="11539">MEDPKRLLKQLSSEVSGTLNILGFTFGIAQMILYIIYKDKKNVVLPEFKVEDAPDGTITSIELCTAETPGKLNAMNQTQESKIVKGIGDAPTEAIELNVRVPTMK</sequence>
<dbReference type="Proteomes" id="UP000237347">
    <property type="component" value="Unassembled WGS sequence"/>
</dbReference>
<gene>
    <name evidence="2" type="ORF">CFP56_021216</name>
</gene>
<keyword evidence="1" id="KW-1133">Transmembrane helix</keyword>
<evidence type="ECO:0000256" key="1">
    <source>
        <dbReference type="SAM" id="Phobius"/>
    </source>
</evidence>
<name>A0AAW0KFJ3_QUESU</name>
<evidence type="ECO:0000313" key="2">
    <source>
        <dbReference type="EMBL" id="KAK7837495.1"/>
    </source>
</evidence>
<accession>A0AAW0KFJ3</accession>
<comment type="caution">
    <text evidence="2">The sequence shown here is derived from an EMBL/GenBank/DDBJ whole genome shotgun (WGS) entry which is preliminary data.</text>
</comment>
<keyword evidence="1" id="KW-0472">Membrane</keyword>
<reference evidence="2 3" key="1">
    <citation type="journal article" date="2018" name="Sci. Data">
        <title>The draft genome sequence of cork oak.</title>
        <authorList>
            <person name="Ramos A.M."/>
            <person name="Usie A."/>
            <person name="Barbosa P."/>
            <person name="Barros P.M."/>
            <person name="Capote T."/>
            <person name="Chaves I."/>
            <person name="Simoes F."/>
            <person name="Abreu I."/>
            <person name="Carrasquinho I."/>
            <person name="Faro C."/>
            <person name="Guimaraes J.B."/>
            <person name="Mendonca D."/>
            <person name="Nobrega F."/>
            <person name="Rodrigues L."/>
            <person name="Saibo N.J.M."/>
            <person name="Varela M.C."/>
            <person name="Egas C."/>
            <person name="Matos J."/>
            <person name="Miguel C.M."/>
            <person name="Oliveira M.M."/>
            <person name="Ricardo C.P."/>
            <person name="Goncalves S."/>
        </authorList>
    </citation>
    <scope>NUCLEOTIDE SEQUENCE [LARGE SCALE GENOMIC DNA]</scope>
    <source>
        <strain evidence="3">cv. HL8</strain>
    </source>
</reference>
<keyword evidence="3" id="KW-1185">Reference proteome</keyword>
<dbReference type="EMBL" id="PKMF04000328">
    <property type="protein sequence ID" value="KAK7837495.1"/>
    <property type="molecule type" value="Genomic_DNA"/>
</dbReference>
<dbReference type="AlphaFoldDB" id="A0AAW0KFJ3"/>
<keyword evidence="1" id="KW-0812">Transmembrane</keyword>
<organism evidence="2 3">
    <name type="scientific">Quercus suber</name>
    <name type="common">Cork oak</name>
    <dbReference type="NCBI Taxonomy" id="58331"/>
    <lineage>
        <taxon>Eukaryota</taxon>
        <taxon>Viridiplantae</taxon>
        <taxon>Streptophyta</taxon>
        <taxon>Embryophyta</taxon>
        <taxon>Tracheophyta</taxon>
        <taxon>Spermatophyta</taxon>
        <taxon>Magnoliopsida</taxon>
        <taxon>eudicotyledons</taxon>
        <taxon>Gunneridae</taxon>
        <taxon>Pentapetalae</taxon>
        <taxon>rosids</taxon>
        <taxon>fabids</taxon>
        <taxon>Fagales</taxon>
        <taxon>Fagaceae</taxon>
        <taxon>Quercus</taxon>
    </lineage>
</organism>
<proteinExistence type="predicted"/>
<evidence type="ECO:0000313" key="3">
    <source>
        <dbReference type="Proteomes" id="UP000237347"/>
    </source>
</evidence>
<protein>
    <submittedName>
        <fullName evidence="2">Uncharacterized protein</fullName>
    </submittedName>
</protein>